<dbReference type="RefSeq" id="WP_035473889.1">
    <property type="nucleotide sequence ID" value="NZ_JRGF01000010.1"/>
</dbReference>
<dbReference type="Proteomes" id="UP000030889">
    <property type="component" value="Unassembled WGS sequence"/>
</dbReference>
<gene>
    <name evidence="1" type="ORF">LG35_08370</name>
</gene>
<evidence type="ECO:0000313" key="2">
    <source>
        <dbReference type="Proteomes" id="UP000030889"/>
    </source>
</evidence>
<reference evidence="1 2" key="1">
    <citation type="submission" date="2014-09" db="EMBL/GenBank/DDBJ databases">
        <title>Alistipes sp. 627, sp. nov., a novel member of the family Rikenellaceae isolated from human faeces.</title>
        <authorList>
            <person name="Shkoporov A.N."/>
            <person name="Chaplin A.V."/>
            <person name="Motuzova O.V."/>
            <person name="Kafarskaia L.I."/>
            <person name="Khokhlova E.V."/>
            <person name="Efimov B.A."/>
        </authorList>
    </citation>
    <scope>NUCLEOTIDE SEQUENCE [LARGE SCALE GENOMIC DNA]</scope>
    <source>
        <strain evidence="1 2">627</strain>
    </source>
</reference>
<name>A0ABR4YHK4_9BACT</name>
<protein>
    <submittedName>
        <fullName evidence="1">Uncharacterized protein</fullName>
    </submittedName>
</protein>
<dbReference type="EMBL" id="JRGF01000010">
    <property type="protein sequence ID" value="KHE41584.1"/>
    <property type="molecule type" value="Genomic_DNA"/>
</dbReference>
<organism evidence="1 2">
    <name type="scientific">Alistipes inops</name>
    <dbReference type="NCBI Taxonomy" id="1501391"/>
    <lineage>
        <taxon>Bacteria</taxon>
        <taxon>Pseudomonadati</taxon>
        <taxon>Bacteroidota</taxon>
        <taxon>Bacteroidia</taxon>
        <taxon>Bacteroidales</taxon>
        <taxon>Rikenellaceae</taxon>
        <taxon>Alistipes</taxon>
    </lineage>
</organism>
<sequence length="147" mass="16841">MVNEERTKRYSWGVEATTSLFLEGGLLAACNVLYGYHLSEVFTVGLGFGLNTPVGDLLPGTDFFARLEAELPAGKVAPYLSFDIGGMYSPWSGMPFFAFVNPGMGLSFRLRNADRIYLGLRYQYMWRYLYPYRLYSHNLTFKFGYRF</sequence>
<comment type="caution">
    <text evidence="1">The sequence shown here is derived from an EMBL/GenBank/DDBJ whole genome shotgun (WGS) entry which is preliminary data.</text>
</comment>
<evidence type="ECO:0000313" key="1">
    <source>
        <dbReference type="EMBL" id="KHE41584.1"/>
    </source>
</evidence>
<keyword evidence="2" id="KW-1185">Reference proteome</keyword>
<accession>A0ABR4YHK4</accession>
<proteinExistence type="predicted"/>